<feature type="region of interest" description="Disordered" evidence="10">
    <location>
        <begin position="497"/>
        <end position="534"/>
    </location>
</feature>
<dbReference type="InterPro" id="IPR000719">
    <property type="entry name" value="Prot_kinase_dom"/>
</dbReference>
<evidence type="ECO:0000259" key="12">
    <source>
        <dbReference type="PROSITE" id="PS50011"/>
    </source>
</evidence>
<evidence type="ECO:0000256" key="11">
    <source>
        <dbReference type="SAM" id="Phobius"/>
    </source>
</evidence>
<dbReference type="EMBL" id="VDCV01000010">
    <property type="protein sequence ID" value="KAB5539025.1"/>
    <property type="molecule type" value="Genomic_DNA"/>
</dbReference>
<dbReference type="GO" id="GO:0005524">
    <property type="term" value="F:ATP binding"/>
    <property type="evidence" value="ECO:0007669"/>
    <property type="project" value="UniProtKB-KW"/>
</dbReference>
<evidence type="ECO:0000313" key="13">
    <source>
        <dbReference type="EMBL" id="KAB5539025.1"/>
    </source>
</evidence>
<feature type="domain" description="Protein kinase" evidence="12">
    <location>
        <begin position="51"/>
        <end position="372"/>
    </location>
</feature>
<dbReference type="Gene3D" id="3.30.200.20">
    <property type="entry name" value="Phosphorylase Kinase, domain 1"/>
    <property type="match status" value="1"/>
</dbReference>
<comment type="similarity">
    <text evidence="1">Belongs to the protein kinase superfamily. AGC Ser/Thr protein kinase family. PDPK1 subfamily.</text>
</comment>
<dbReference type="PANTHER" id="PTHR24356">
    <property type="entry name" value="SERINE/THREONINE-PROTEIN KINASE"/>
    <property type="match status" value="1"/>
</dbReference>
<dbReference type="PROSITE" id="PS50011">
    <property type="entry name" value="PROTEIN_KINASE_DOM"/>
    <property type="match status" value="1"/>
</dbReference>
<dbReference type="SUPFAM" id="SSF56112">
    <property type="entry name" value="Protein kinase-like (PK-like)"/>
    <property type="match status" value="1"/>
</dbReference>
<evidence type="ECO:0000256" key="9">
    <source>
        <dbReference type="ARBA" id="ARBA00048679"/>
    </source>
</evidence>
<dbReference type="PANTHER" id="PTHR24356:SF163">
    <property type="entry name" value="3-PHOSPHOINOSITIDE-DEPENDENT PROTEIN KINASE 1-RELATED"/>
    <property type="match status" value="1"/>
</dbReference>
<dbReference type="InterPro" id="IPR011993">
    <property type="entry name" value="PH-like_dom_sf"/>
</dbReference>
<dbReference type="Proteomes" id="UP000326939">
    <property type="component" value="Chromosome 10"/>
</dbReference>
<dbReference type="InterPro" id="IPR008271">
    <property type="entry name" value="Ser/Thr_kinase_AS"/>
</dbReference>
<dbReference type="FunFam" id="3.30.200.20:FF:000191">
    <property type="entry name" value="3-phosphoinositide-dependent protein kinase 2-like"/>
    <property type="match status" value="1"/>
</dbReference>
<dbReference type="InterPro" id="IPR050236">
    <property type="entry name" value="Ser_Thr_kinase_AGC"/>
</dbReference>
<evidence type="ECO:0000313" key="14">
    <source>
        <dbReference type="Proteomes" id="UP000326939"/>
    </source>
</evidence>
<keyword evidence="7" id="KW-0067">ATP-binding</keyword>
<dbReference type="Gene3D" id="1.10.510.10">
    <property type="entry name" value="Transferase(Phosphotransferase) domain 1"/>
    <property type="match status" value="1"/>
</dbReference>
<evidence type="ECO:0000256" key="5">
    <source>
        <dbReference type="ARBA" id="ARBA00022741"/>
    </source>
</evidence>
<keyword evidence="4" id="KW-0808">Transferase</keyword>
<feature type="transmembrane region" description="Helical" evidence="11">
    <location>
        <begin position="421"/>
        <end position="439"/>
    </location>
</feature>
<evidence type="ECO:0000256" key="10">
    <source>
        <dbReference type="SAM" id="MobiDB-lite"/>
    </source>
</evidence>
<dbReference type="Gene3D" id="2.30.29.30">
    <property type="entry name" value="Pleckstrin-homology domain (PH domain)/Phosphotyrosine-binding domain (PTB)"/>
    <property type="match status" value="1"/>
</dbReference>
<evidence type="ECO:0000256" key="4">
    <source>
        <dbReference type="ARBA" id="ARBA00022679"/>
    </source>
</evidence>
<dbReference type="SMART" id="SM00220">
    <property type="entry name" value="S_TKc"/>
    <property type="match status" value="1"/>
</dbReference>
<dbReference type="AlphaFoldDB" id="A0A5N5L8C7"/>
<keyword evidence="5" id="KW-0547">Nucleotide-binding</keyword>
<sequence length="655" mass="74037">MLEMEREFDSKLRIQSANHPSSSSSNNNGSVQRSKSFAFRAPQENFSIHDFELGKIYGVGSYSKVDYYYYYYYYVFSCGFRGQISFEGDDGLVYLNFFCLVSWEVVRAKKKDTGTVYALKIMDKKFITKENKTAYVKLERIVLDQLDHPGIVRLFFTFQDNYSLYMALESCEGGELFDQITRKGRLSEDEACFYAAEVVDALEYIHSMGLIHRDIKPENLLLTAEGHIKIADFGSVKPMQDSCITVLPNASSDDKACTFVGTAAYVPPEVLNSSPATFGYVTTHKSNQINVIIRISFRNDLWALGCTLYQMLSGTSPFKDASEWLIFQRIIARDIRFPDYFSEEARDLIDHLLIKHPWLVNGKSYAIADSSFEIILHDYSWDNLEDWEQVGRCVGLLPLFGAWVDPRGAGAKLSSVPSKTFIYLLMLTLNAWMLILLYLRDATNNKGQGHIIVDIDPSRRPGAGRGGYAELKNHPFFEGVDWKNLRGETPPKLVLEPMAQSGDSDHESGSPFNLTHIGDSSLTQNDGNAGVSSSAEATAHITRLASIDSFDSKWQQFLDPGESVLMISMVKKLQKLTSKKVQLILTNKPKLIYVDPSKLVVKGNIIWSDNSDDLSVQVTSPSHFKICTPKKVRSFEDAKQRAWQWKRAIESLQNQ</sequence>
<dbReference type="InterPro" id="IPR011009">
    <property type="entry name" value="Kinase-like_dom_sf"/>
</dbReference>
<comment type="caution">
    <text evidence="13">The sequence shown here is derived from an EMBL/GenBank/DDBJ whole genome shotgun (WGS) entry which is preliminary data.</text>
</comment>
<protein>
    <recommendedName>
        <fullName evidence="2">non-specific serine/threonine protein kinase</fullName>
        <ecNumber evidence="2">2.7.11.1</ecNumber>
    </recommendedName>
</protein>
<reference evidence="14" key="1">
    <citation type="journal article" date="2019" name="Gigascience">
        <title>De novo genome assembly of the endangered Acer yangbiense, a plant species with extremely small populations endemic to Yunnan Province, China.</title>
        <authorList>
            <person name="Yang J."/>
            <person name="Wariss H.M."/>
            <person name="Tao L."/>
            <person name="Zhang R."/>
            <person name="Yun Q."/>
            <person name="Hollingsworth P."/>
            <person name="Dao Z."/>
            <person name="Luo G."/>
            <person name="Guo H."/>
            <person name="Ma Y."/>
            <person name="Sun W."/>
        </authorList>
    </citation>
    <scope>NUCLEOTIDE SEQUENCE [LARGE SCALE GENOMIC DNA]</scope>
    <source>
        <strain evidence="14">cv. br00</strain>
    </source>
</reference>
<keyword evidence="11" id="KW-0812">Transmembrane</keyword>
<name>A0A5N5L8C7_9ROSI</name>
<keyword evidence="11" id="KW-0472">Membrane</keyword>
<dbReference type="FunFam" id="2.30.29.30:FF:000305">
    <property type="entry name" value="3-phosphoinositide-dependent protein kinase 1"/>
    <property type="match status" value="1"/>
</dbReference>
<keyword evidence="6" id="KW-0418">Kinase</keyword>
<dbReference type="InterPro" id="IPR033931">
    <property type="entry name" value="PDK1-typ_PH"/>
</dbReference>
<gene>
    <name evidence="13" type="ORF">DKX38_016558</name>
</gene>
<evidence type="ECO:0000256" key="1">
    <source>
        <dbReference type="ARBA" id="ARBA00010006"/>
    </source>
</evidence>
<keyword evidence="11" id="KW-1133">Transmembrane helix</keyword>
<dbReference type="EC" id="2.7.11.1" evidence="2"/>
<accession>A0A5N5L8C7</accession>
<evidence type="ECO:0000256" key="3">
    <source>
        <dbReference type="ARBA" id="ARBA00022527"/>
    </source>
</evidence>
<dbReference type="Pfam" id="PF14593">
    <property type="entry name" value="PH_3"/>
    <property type="match status" value="1"/>
</dbReference>
<keyword evidence="14" id="KW-1185">Reference proteome</keyword>
<feature type="compositionally biased region" description="Polar residues" evidence="10">
    <location>
        <begin position="510"/>
        <end position="534"/>
    </location>
</feature>
<keyword evidence="3" id="KW-0723">Serine/threonine-protein kinase</keyword>
<evidence type="ECO:0000256" key="2">
    <source>
        <dbReference type="ARBA" id="ARBA00012513"/>
    </source>
</evidence>
<evidence type="ECO:0000256" key="7">
    <source>
        <dbReference type="ARBA" id="ARBA00022840"/>
    </source>
</evidence>
<dbReference type="SUPFAM" id="SSF50729">
    <property type="entry name" value="PH domain-like"/>
    <property type="match status" value="1"/>
</dbReference>
<comment type="catalytic activity">
    <reaction evidence="8">
        <text>L-threonyl-[protein] + ATP = O-phospho-L-threonyl-[protein] + ADP + H(+)</text>
        <dbReference type="Rhea" id="RHEA:46608"/>
        <dbReference type="Rhea" id="RHEA-COMP:11060"/>
        <dbReference type="Rhea" id="RHEA-COMP:11605"/>
        <dbReference type="ChEBI" id="CHEBI:15378"/>
        <dbReference type="ChEBI" id="CHEBI:30013"/>
        <dbReference type="ChEBI" id="CHEBI:30616"/>
        <dbReference type="ChEBI" id="CHEBI:61977"/>
        <dbReference type="ChEBI" id="CHEBI:456216"/>
        <dbReference type="EC" id="2.7.11.1"/>
    </reaction>
</comment>
<organism evidence="13 14">
    <name type="scientific">Salix brachista</name>
    <dbReference type="NCBI Taxonomy" id="2182728"/>
    <lineage>
        <taxon>Eukaryota</taxon>
        <taxon>Viridiplantae</taxon>
        <taxon>Streptophyta</taxon>
        <taxon>Embryophyta</taxon>
        <taxon>Tracheophyta</taxon>
        <taxon>Spermatophyta</taxon>
        <taxon>Magnoliopsida</taxon>
        <taxon>eudicotyledons</taxon>
        <taxon>Gunneridae</taxon>
        <taxon>Pentapetalae</taxon>
        <taxon>rosids</taxon>
        <taxon>fabids</taxon>
        <taxon>Malpighiales</taxon>
        <taxon>Salicaceae</taxon>
        <taxon>Saliceae</taxon>
        <taxon>Salix</taxon>
    </lineage>
</organism>
<dbReference type="GO" id="GO:0035556">
    <property type="term" value="P:intracellular signal transduction"/>
    <property type="evidence" value="ECO:0007669"/>
    <property type="project" value="TreeGrafter"/>
</dbReference>
<dbReference type="Pfam" id="PF00069">
    <property type="entry name" value="Pkinase"/>
    <property type="match status" value="1"/>
</dbReference>
<dbReference type="CDD" id="cd05581">
    <property type="entry name" value="STKc_PDK1"/>
    <property type="match status" value="1"/>
</dbReference>
<evidence type="ECO:0000256" key="8">
    <source>
        <dbReference type="ARBA" id="ARBA00047899"/>
    </source>
</evidence>
<proteinExistence type="inferred from homology"/>
<comment type="catalytic activity">
    <reaction evidence="9">
        <text>L-seryl-[protein] + ATP = O-phospho-L-seryl-[protein] + ADP + H(+)</text>
        <dbReference type="Rhea" id="RHEA:17989"/>
        <dbReference type="Rhea" id="RHEA-COMP:9863"/>
        <dbReference type="Rhea" id="RHEA-COMP:11604"/>
        <dbReference type="ChEBI" id="CHEBI:15378"/>
        <dbReference type="ChEBI" id="CHEBI:29999"/>
        <dbReference type="ChEBI" id="CHEBI:30616"/>
        <dbReference type="ChEBI" id="CHEBI:83421"/>
        <dbReference type="ChEBI" id="CHEBI:456216"/>
        <dbReference type="EC" id="2.7.11.1"/>
    </reaction>
</comment>
<dbReference type="PROSITE" id="PS00108">
    <property type="entry name" value="PROTEIN_KINASE_ST"/>
    <property type="match status" value="1"/>
</dbReference>
<dbReference type="InterPro" id="IPR039046">
    <property type="entry name" value="PDPK1"/>
</dbReference>
<evidence type="ECO:0000256" key="6">
    <source>
        <dbReference type="ARBA" id="ARBA00022777"/>
    </source>
</evidence>
<dbReference type="GO" id="GO:0004674">
    <property type="term" value="F:protein serine/threonine kinase activity"/>
    <property type="evidence" value="ECO:0007669"/>
    <property type="project" value="UniProtKB-KW"/>
</dbReference>